<evidence type="ECO:0000256" key="1">
    <source>
        <dbReference type="ARBA" id="ARBA00022737"/>
    </source>
</evidence>
<dbReference type="OrthoDB" id="784100at2759"/>
<dbReference type="GO" id="GO:0005737">
    <property type="term" value="C:cytoplasm"/>
    <property type="evidence" value="ECO:0007669"/>
    <property type="project" value="TreeGrafter"/>
</dbReference>
<gene>
    <name evidence="3" type="ORF">E5676_scaffold216G00390</name>
    <name evidence="2" type="ORF">E6C27_scaffold280G002430</name>
</gene>
<dbReference type="STRING" id="1194695.A0A5A7URU9"/>
<dbReference type="InterPro" id="IPR045095">
    <property type="entry name" value="ACDP"/>
</dbReference>
<dbReference type="PANTHER" id="PTHR12064">
    <property type="entry name" value="METAL TRANSPORTER CNNM"/>
    <property type="match status" value="1"/>
</dbReference>
<evidence type="ECO:0000313" key="4">
    <source>
        <dbReference type="Proteomes" id="UP000321393"/>
    </source>
</evidence>
<dbReference type="Proteomes" id="UP000321947">
    <property type="component" value="Unassembled WGS sequence"/>
</dbReference>
<evidence type="ECO:0000313" key="2">
    <source>
        <dbReference type="EMBL" id="KAA0057377.1"/>
    </source>
</evidence>
<dbReference type="AlphaFoldDB" id="A0A5A7URU9"/>
<accession>A0A5A7URU9</accession>
<sequence>MGGTNGSEEAWDSYLPMEKLGTALLFSIKLGKPLEKSLHEVKSLPTVRAETETPVSAVSIRRIHRIPSDIPLYDILNVFQKGSSHMAAVVKVKERTKNSALASNGEKYGKVFYLWDIFTCHSLAHRTMTMIWEEEIVDEAGVYVDAHKRIRVSCGCSCGTSSISS</sequence>
<dbReference type="EMBL" id="SSTD01000775">
    <property type="protein sequence ID" value="TYK30066.1"/>
    <property type="molecule type" value="Genomic_DNA"/>
</dbReference>
<name>A0A5A7URU9_CUCMM</name>
<reference evidence="4 5" key="1">
    <citation type="submission" date="2019-08" db="EMBL/GenBank/DDBJ databases">
        <title>Draft genome sequences of two oriental melons (Cucumis melo L. var makuwa).</title>
        <authorList>
            <person name="Kwon S.-Y."/>
        </authorList>
    </citation>
    <scope>NUCLEOTIDE SEQUENCE [LARGE SCALE GENOMIC DNA]</scope>
    <source>
        <strain evidence="5">cv. Chang Bougi</strain>
        <strain evidence="4">cv. SW 3</strain>
        <tissue evidence="2">Leaf</tissue>
    </source>
</reference>
<evidence type="ECO:0000313" key="3">
    <source>
        <dbReference type="EMBL" id="TYK30066.1"/>
    </source>
</evidence>
<dbReference type="Gene3D" id="3.10.580.10">
    <property type="entry name" value="CBS-domain"/>
    <property type="match status" value="1"/>
</dbReference>
<dbReference type="PANTHER" id="PTHR12064:SF97">
    <property type="entry name" value="METAL TRANSPORTER CNNM-5"/>
    <property type="match status" value="1"/>
</dbReference>
<dbReference type="GO" id="GO:0010960">
    <property type="term" value="P:magnesium ion homeostasis"/>
    <property type="evidence" value="ECO:0007669"/>
    <property type="project" value="InterPro"/>
</dbReference>
<protein>
    <submittedName>
        <fullName evidence="2 3">DUF21 domain-containing protein</fullName>
    </submittedName>
</protein>
<comment type="caution">
    <text evidence="2">The sequence shown here is derived from an EMBL/GenBank/DDBJ whole genome shotgun (WGS) entry which is preliminary data.</text>
</comment>
<evidence type="ECO:0000313" key="5">
    <source>
        <dbReference type="Proteomes" id="UP000321947"/>
    </source>
</evidence>
<dbReference type="GO" id="GO:0030026">
    <property type="term" value="P:intracellular manganese ion homeostasis"/>
    <property type="evidence" value="ECO:0007669"/>
    <property type="project" value="TreeGrafter"/>
</dbReference>
<dbReference type="EMBL" id="SSTE01007195">
    <property type="protein sequence ID" value="KAA0057377.1"/>
    <property type="molecule type" value="Genomic_DNA"/>
</dbReference>
<keyword evidence="1" id="KW-0677">Repeat</keyword>
<organism evidence="2 4">
    <name type="scientific">Cucumis melo var. makuwa</name>
    <name type="common">Oriental melon</name>
    <dbReference type="NCBI Taxonomy" id="1194695"/>
    <lineage>
        <taxon>Eukaryota</taxon>
        <taxon>Viridiplantae</taxon>
        <taxon>Streptophyta</taxon>
        <taxon>Embryophyta</taxon>
        <taxon>Tracheophyta</taxon>
        <taxon>Spermatophyta</taxon>
        <taxon>Magnoliopsida</taxon>
        <taxon>eudicotyledons</taxon>
        <taxon>Gunneridae</taxon>
        <taxon>Pentapetalae</taxon>
        <taxon>rosids</taxon>
        <taxon>fabids</taxon>
        <taxon>Cucurbitales</taxon>
        <taxon>Cucurbitaceae</taxon>
        <taxon>Benincaseae</taxon>
        <taxon>Cucumis</taxon>
    </lineage>
</organism>
<proteinExistence type="predicted"/>
<dbReference type="Proteomes" id="UP000321393">
    <property type="component" value="Unassembled WGS sequence"/>
</dbReference>
<dbReference type="InterPro" id="IPR046342">
    <property type="entry name" value="CBS_dom_sf"/>
</dbReference>